<accession>A0A381NQB7</accession>
<name>A0A381NQB7_9ZZZZ</name>
<proteinExistence type="predicted"/>
<keyword evidence="1" id="KW-1133">Transmembrane helix</keyword>
<reference evidence="2" key="1">
    <citation type="submission" date="2018-05" db="EMBL/GenBank/DDBJ databases">
        <authorList>
            <person name="Lanie J.A."/>
            <person name="Ng W.-L."/>
            <person name="Kazmierczak K.M."/>
            <person name="Andrzejewski T.M."/>
            <person name="Davidsen T.M."/>
            <person name="Wayne K.J."/>
            <person name="Tettelin H."/>
            <person name="Glass J.I."/>
            <person name="Rusch D."/>
            <person name="Podicherti R."/>
            <person name="Tsui H.-C.T."/>
            <person name="Winkler M.E."/>
        </authorList>
    </citation>
    <scope>NUCLEOTIDE SEQUENCE</scope>
</reference>
<protein>
    <submittedName>
        <fullName evidence="2">Uncharacterized protein</fullName>
    </submittedName>
</protein>
<feature type="transmembrane region" description="Helical" evidence="1">
    <location>
        <begin position="20"/>
        <end position="41"/>
    </location>
</feature>
<evidence type="ECO:0000256" key="1">
    <source>
        <dbReference type="SAM" id="Phobius"/>
    </source>
</evidence>
<dbReference type="AlphaFoldDB" id="A0A381NQB7"/>
<dbReference type="EMBL" id="UINC01000523">
    <property type="protein sequence ID" value="SUZ56791.1"/>
    <property type="molecule type" value="Genomic_DNA"/>
</dbReference>
<keyword evidence="1" id="KW-0812">Transmembrane</keyword>
<sequence>MNIDFENIDRKAVIRTSLRVVAVLILIPVVALGALMVSARFSDGPSAVFRGGPLVAGELVTGPEPDWSFARDVREIELQLLDPPQSRLIWIAEYEGRIFVVSGYMNSFLGGLWKKWPAQAERDGRAILRIDGKRYERQLVRIKTGYVVEGVTAEFSRKYRAGMTPASIESENTWLFELAPRGPGMSGASR</sequence>
<organism evidence="2">
    <name type="scientific">marine metagenome</name>
    <dbReference type="NCBI Taxonomy" id="408172"/>
    <lineage>
        <taxon>unclassified sequences</taxon>
        <taxon>metagenomes</taxon>
        <taxon>ecological metagenomes</taxon>
    </lineage>
</organism>
<keyword evidence="1" id="KW-0472">Membrane</keyword>
<gene>
    <name evidence="2" type="ORF">METZ01_LOCUS9645</name>
</gene>
<evidence type="ECO:0000313" key="2">
    <source>
        <dbReference type="EMBL" id="SUZ56791.1"/>
    </source>
</evidence>